<dbReference type="RefSeq" id="WP_372389407.1">
    <property type="nucleotide sequence ID" value="NZ_JBGNYA010000001.1"/>
</dbReference>
<gene>
    <name evidence="2" type="ORF">OS889_09555</name>
</gene>
<sequence>MSPTERTVAELTDGIAAERVAPAGGTALAVSGAMGAALCEMCCVHSAGDVPDRDAERLADCRAALERHRETLLALADQDAAVVDELFGSGSEESTARDRKRAATVPFTVAETTLEVLRLAETVVDLGRGAVVADAETGICLAESAFRGSLATARRSLAWLDDPDFGADLRERVDALEAAAADLDLPCDRADRHGRSGT</sequence>
<proteinExistence type="predicted"/>
<dbReference type="Pfam" id="PF04961">
    <property type="entry name" value="FTCD_C"/>
    <property type="match status" value="1"/>
</dbReference>
<reference evidence="2 3" key="1">
    <citation type="submission" date="2024-08" db="EMBL/GenBank/DDBJ databases">
        <title>Halobellus sp. MBLA0158 whole genome sequence.</title>
        <authorList>
            <person name="Hwang C.Y."/>
            <person name="Cho E.-S."/>
            <person name="Seo M.-J."/>
        </authorList>
    </citation>
    <scope>NUCLEOTIDE SEQUENCE [LARGE SCALE GENOMIC DNA]</scope>
    <source>
        <strain evidence="2 3">MBLA0158</strain>
    </source>
</reference>
<dbReference type="AlphaFoldDB" id="A0ABD5MBF9"/>
<accession>A0ABD5MBF9</accession>
<keyword evidence="3" id="KW-1185">Reference proteome</keyword>
<comment type="caution">
    <text evidence="2">The sequence shown here is derived from an EMBL/GenBank/DDBJ whole genome shotgun (WGS) entry which is preliminary data.</text>
</comment>
<dbReference type="InterPro" id="IPR007044">
    <property type="entry name" value="Cyclodeamin/CycHdrlase"/>
</dbReference>
<dbReference type="SUPFAM" id="SSF101262">
    <property type="entry name" value="Methenyltetrahydrofolate cyclohydrolase-like"/>
    <property type="match status" value="1"/>
</dbReference>
<dbReference type="Proteomes" id="UP001570511">
    <property type="component" value="Unassembled WGS sequence"/>
</dbReference>
<organism evidence="2 3">
    <name type="scientific">Halobellus rubicundus</name>
    <dbReference type="NCBI Taxonomy" id="2996466"/>
    <lineage>
        <taxon>Archaea</taxon>
        <taxon>Methanobacteriati</taxon>
        <taxon>Methanobacteriota</taxon>
        <taxon>Stenosarchaea group</taxon>
        <taxon>Halobacteria</taxon>
        <taxon>Halobacteriales</taxon>
        <taxon>Haloferacaceae</taxon>
        <taxon>Halobellus</taxon>
    </lineage>
</organism>
<evidence type="ECO:0000313" key="3">
    <source>
        <dbReference type="Proteomes" id="UP001570511"/>
    </source>
</evidence>
<dbReference type="EMBL" id="JBGNYA010000001">
    <property type="protein sequence ID" value="MFA1611250.1"/>
    <property type="molecule type" value="Genomic_DNA"/>
</dbReference>
<protein>
    <submittedName>
        <fullName evidence="2">Cyclodeaminase/cyclohydrolase family protein</fullName>
    </submittedName>
</protein>
<dbReference type="InterPro" id="IPR036178">
    <property type="entry name" value="Formintransfe-cycloase-like_sf"/>
</dbReference>
<evidence type="ECO:0000313" key="2">
    <source>
        <dbReference type="EMBL" id="MFA1611250.1"/>
    </source>
</evidence>
<feature type="domain" description="Cyclodeaminase/cyclohydrolase" evidence="1">
    <location>
        <begin position="7"/>
        <end position="174"/>
    </location>
</feature>
<name>A0ABD5MBF9_9EURY</name>
<dbReference type="Gene3D" id="1.20.120.680">
    <property type="entry name" value="Formiminotetrahydrofolate cyclodeaminase monomer, up-and-down helical bundle"/>
    <property type="match status" value="1"/>
</dbReference>
<evidence type="ECO:0000259" key="1">
    <source>
        <dbReference type="Pfam" id="PF04961"/>
    </source>
</evidence>